<dbReference type="Proteomes" id="UP000004358">
    <property type="component" value="Unassembled WGS sequence"/>
</dbReference>
<comment type="caution">
    <text evidence="2">The sequence shown here is derived from an EMBL/GenBank/DDBJ whole genome shotgun (WGS) entry which is preliminary data.</text>
</comment>
<proteinExistence type="predicted"/>
<protein>
    <submittedName>
        <fullName evidence="2">Uncharacterized protein</fullName>
    </submittedName>
</protein>
<feature type="region of interest" description="Disordered" evidence="1">
    <location>
        <begin position="1"/>
        <end position="21"/>
    </location>
</feature>
<reference evidence="2 3" key="1">
    <citation type="submission" date="2006-02" db="EMBL/GenBank/DDBJ databases">
        <authorList>
            <person name="Amann R."/>
            <person name="Ferriera S."/>
            <person name="Johnson J."/>
            <person name="Kravitz S."/>
            <person name="Halpern A."/>
            <person name="Remington K."/>
            <person name="Beeson K."/>
            <person name="Tran B."/>
            <person name="Rogers Y.-H."/>
            <person name="Friedman R."/>
            <person name="Venter J.C."/>
        </authorList>
    </citation>
    <scope>NUCLEOTIDE SEQUENCE [LARGE SCALE GENOMIC DNA]</scope>
    <source>
        <strain evidence="2 3">DSM 3645</strain>
    </source>
</reference>
<dbReference type="EMBL" id="AANZ01000025">
    <property type="protein sequence ID" value="EAQ77967.1"/>
    <property type="molecule type" value="Genomic_DNA"/>
</dbReference>
<sequence>MIEGLIPRSRRSKKGGRPRSVGMREVMNTIFYQCRSAIISAASRWA</sequence>
<name>A3ZZP7_9BACT</name>
<dbReference type="AlphaFoldDB" id="A3ZZP7"/>
<dbReference type="HOGENOM" id="CLU_206366_0_0_0"/>
<evidence type="ECO:0000313" key="3">
    <source>
        <dbReference type="Proteomes" id="UP000004358"/>
    </source>
</evidence>
<dbReference type="STRING" id="314230.DSM3645_16005"/>
<gene>
    <name evidence="2" type="ORF">DSM3645_16005</name>
</gene>
<organism evidence="2 3">
    <name type="scientific">Blastopirellula marina DSM 3645</name>
    <dbReference type="NCBI Taxonomy" id="314230"/>
    <lineage>
        <taxon>Bacteria</taxon>
        <taxon>Pseudomonadati</taxon>
        <taxon>Planctomycetota</taxon>
        <taxon>Planctomycetia</taxon>
        <taxon>Pirellulales</taxon>
        <taxon>Pirellulaceae</taxon>
        <taxon>Blastopirellula</taxon>
    </lineage>
</organism>
<evidence type="ECO:0000313" key="2">
    <source>
        <dbReference type="EMBL" id="EAQ77967.1"/>
    </source>
</evidence>
<evidence type="ECO:0000256" key="1">
    <source>
        <dbReference type="SAM" id="MobiDB-lite"/>
    </source>
</evidence>
<accession>A3ZZP7</accession>
<feature type="compositionally biased region" description="Basic residues" evidence="1">
    <location>
        <begin position="8"/>
        <end position="17"/>
    </location>
</feature>